<keyword evidence="3" id="KW-0560">Oxidoreductase</keyword>
<accession>A0ABZ0XWQ1</accession>
<keyword evidence="4" id="KW-1185">Reference proteome</keyword>
<evidence type="ECO:0000313" key="4">
    <source>
        <dbReference type="Proteomes" id="UP001326110"/>
    </source>
</evidence>
<sequence>MHTPQAHPEPTNPLGIDGIEFIEYASAEPLAFGALLEQLGFVATARHRSREVTLYRQGSMNVIVNADARALQQSGTEPRSTIVSAIALRVRDADAAYRHAVDQGAWPIPTRAGVMELNIPGVHGPGDSILYFVDRFRDFSIYDVDFKPIAPAPAPASAPAPAPTLAGLHFFGVVQAIGAGRAPEWIAFYQQLMDFRALPEGRYFGVVPKGTLLESPCHRFYLQLVEPPAGAAGLQWGEQLIRVAFGAPDVPAAVRALQQRGIVFIDREPVQASEKGALTQLYKGGVSFELVHSHLEEQP</sequence>
<dbReference type="GO" id="GO:0051213">
    <property type="term" value="F:dioxygenase activity"/>
    <property type="evidence" value="ECO:0007669"/>
    <property type="project" value="UniProtKB-KW"/>
</dbReference>
<evidence type="ECO:0000259" key="2">
    <source>
        <dbReference type="PROSITE" id="PS51819"/>
    </source>
</evidence>
<evidence type="ECO:0000256" key="1">
    <source>
        <dbReference type="ARBA" id="ARBA00022723"/>
    </source>
</evidence>
<dbReference type="EMBL" id="CP140152">
    <property type="protein sequence ID" value="WQH03545.1"/>
    <property type="molecule type" value="Genomic_DNA"/>
</dbReference>
<gene>
    <name evidence="3" type="ORF">SR858_21215</name>
</gene>
<dbReference type="RefSeq" id="WP_019921548.1">
    <property type="nucleotide sequence ID" value="NZ_CP140152.1"/>
</dbReference>
<dbReference type="InterPro" id="IPR041736">
    <property type="entry name" value="4OHPhenylPyrv_dOase_N"/>
</dbReference>
<protein>
    <submittedName>
        <fullName evidence="3">4-hydroxyphenylpyruvate dioxygenase</fullName>
    </submittedName>
</protein>
<organism evidence="3 4">
    <name type="scientific">Duganella zoogloeoides</name>
    <dbReference type="NCBI Taxonomy" id="75659"/>
    <lineage>
        <taxon>Bacteria</taxon>
        <taxon>Pseudomonadati</taxon>
        <taxon>Pseudomonadota</taxon>
        <taxon>Betaproteobacteria</taxon>
        <taxon>Burkholderiales</taxon>
        <taxon>Oxalobacteraceae</taxon>
        <taxon>Telluria group</taxon>
        <taxon>Duganella</taxon>
    </lineage>
</organism>
<evidence type="ECO:0000313" key="3">
    <source>
        <dbReference type="EMBL" id="WQH03545.1"/>
    </source>
</evidence>
<name>A0ABZ0XWQ1_9BURK</name>
<keyword evidence="3" id="KW-0223">Dioxygenase</keyword>
<dbReference type="SUPFAM" id="SSF54593">
    <property type="entry name" value="Glyoxalase/Bleomycin resistance protein/Dihydroxybiphenyl dioxygenase"/>
    <property type="match status" value="2"/>
</dbReference>
<keyword evidence="1" id="KW-0479">Metal-binding</keyword>
<dbReference type="Proteomes" id="UP001326110">
    <property type="component" value="Chromosome"/>
</dbReference>
<dbReference type="Gene3D" id="3.10.180.10">
    <property type="entry name" value="2,3-Dihydroxybiphenyl 1,2-Dioxygenase, domain 1"/>
    <property type="match status" value="2"/>
</dbReference>
<dbReference type="CDD" id="cd08342">
    <property type="entry name" value="HPPD_N_like"/>
    <property type="match status" value="1"/>
</dbReference>
<dbReference type="InterPro" id="IPR037523">
    <property type="entry name" value="VOC_core"/>
</dbReference>
<dbReference type="Pfam" id="PF14696">
    <property type="entry name" value="Glyoxalase_5"/>
    <property type="match status" value="1"/>
</dbReference>
<proteinExistence type="predicted"/>
<reference evidence="3 4" key="1">
    <citation type="submission" date="2023-11" db="EMBL/GenBank/DDBJ databases">
        <title>MicrobeMod: A computational toolkit for identifying prokaryotic methylation and restriction-modification with nanopore sequencing.</title>
        <authorList>
            <person name="Crits-Christoph A."/>
            <person name="Kang S.C."/>
            <person name="Lee H."/>
            <person name="Ostrov N."/>
        </authorList>
    </citation>
    <scope>NUCLEOTIDE SEQUENCE [LARGE SCALE GENOMIC DNA]</scope>
    <source>
        <strain evidence="3 4">ATCC 25935</strain>
    </source>
</reference>
<dbReference type="InterPro" id="IPR029068">
    <property type="entry name" value="Glyas_Bleomycin-R_OHBP_Dase"/>
</dbReference>
<dbReference type="PROSITE" id="PS51819">
    <property type="entry name" value="VOC"/>
    <property type="match status" value="1"/>
</dbReference>
<feature type="domain" description="VOC" evidence="2">
    <location>
        <begin position="15"/>
        <end position="135"/>
    </location>
</feature>